<dbReference type="InterPro" id="IPR025636">
    <property type="entry name" value="DUF4294"/>
</dbReference>
<gene>
    <name evidence="2" type="ORF">VRU49_00230</name>
</gene>
<comment type="caution">
    <text evidence="2">The sequence shown here is derived from an EMBL/GenBank/DDBJ whole genome shotgun (WGS) entry which is preliminary data.</text>
</comment>
<proteinExistence type="predicted"/>
<organism evidence="2 3">
    <name type="scientific">Pedobacter flavus</name>
    <dbReference type="NCBI Taxonomy" id="3113906"/>
    <lineage>
        <taxon>Bacteria</taxon>
        <taxon>Pseudomonadati</taxon>
        <taxon>Bacteroidota</taxon>
        <taxon>Sphingobacteriia</taxon>
        <taxon>Sphingobacteriales</taxon>
        <taxon>Sphingobacteriaceae</taxon>
        <taxon>Pedobacter</taxon>
    </lineage>
</organism>
<protein>
    <submittedName>
        <fullName evidence="2">DUF4294 domain-containing protein</fullName>
    </submittedName>
</protein>
<dbReference type="EMBL" id="JAZDQU010000001">
    <property type="protein sequence ID" value="MEE1883830.1"/>
    <property type="molecule type" value="Genomic_DNA"/>
</dbReference>
<sequence length="211" mass="24339">MKFFNCIFLLIVMISPFSLFGQSDKQSVIFPKLSSNDTIRVAGYVDDGMMIPYIGIPQVTYIGVRKWNSDAERVAFNRLKYNVLKVMPYALYAKRRYAQLEYELASISSNKERRQLVKQCDKEIKDLFNREIKDLSITQGKILTKLIDREVGKSTYQIVRETRGGVSAFVYQSIARVVGHNLKASYNAQEERDIESILLNSPYYTNGVQNY</sequence>
<dbReference type="RefSeq" id="WP_330144755.1">
    <property type="nucleotide sequence ID" value="NZ_JAZDQU010000001.1"/>
</dbReference>
<name>A0ABU7GXZ2_9SPHI</name>
<dbReference type="Pfam" id="PF14127">
    <property type="entry name" value="DUF4294"/>
    <property type="match status" value="1"/>
</dbReference>
<evidence type="ECO:0000313" key="3">
    <source>
        <dbReference type="Proteomes" id="UP001337681"/>
    </source>
</evidence>
<accession>A0ABU7GXZ2</accession>
<keyword evidence="3" id="KW-1185">Reference proteome</keyword>
<evidence type="ECO:0000256" key="1">
    <source>
        <dbReference type="SAM" id="SignalP"/>
    </source>
</evidence>
<feature type="chain" id="PRO_5045058112" evidence="1">
    <location>
        <begin position="22"/>
        <end position="211"/>
    </location>
</feature>
<reference evidence="2 3" key="1">
    <citation type="submission" date="2024-01" db="EMBL/GenBank/DDBJ databases">
        <title>Pedobacter sp. nov., isolated from oil-contaminated soil.</title>
        <authorList>
            <person name="Le N.T.T."/>
        </authorList>
    </citation>
    <scope>NUCLEOTIDE SEQUENCE [LARGE SCALE GENOMIC DNA]</scope>
    <source>
        <strain evidence="2 3">VNH31</strain>
    </source>
</reference>
<evidence type="ECO:0000313" key="2">
    <source>
        <dbReference type="EMBL" id="MEE1883830.1"/>
    </source>
</evidence>
<feature type="signal peptide" evidence="1">
    <location>
        <begin position="1"/>
        <end position="21"/>
    </location>
</feature>
<keyword evidence="1" id="KW-0732">Signal</keyword>
<dbReference type="Proteomes" id="UP001337681">
    <property type="component" value="Unassembled WGS sequence"/>
</dbReference>